<dbReference type="AlphaFoldDB" id="A0A941IBA6"/>
<comment type="caution">
    <text evidence="2">The sequence shown here is derived from an EMBL/GenBank/DDBJ whole genome shotgun (WGS) entry which is preliminary data.</text>
</comment>
<organism evidence="2 3">
    <name type="scientific">Virgibacillus salarius</name>
    <dbReference type="NCBI Taxonomy" id="447199"/>
    <lineage>
        <taxon>Bacteria</taxon>
        <taxon>Bacillati</taxon>
        <taxon>Bacillota</taxon>
        <taxon>Bacilli</taxon>
        <taxon>Bacillales</taxon>
        <taxon>Bacillaceae</taxon>
        <taxon>Virgibacillus</taxon>
    </lineage>
</organism>
<dbReference type="InterPro" id="IPR002109">
    <property type="entry name" value="Glutaredoxin"/>
</dbReference>
<dbReference type="EMBL" id="JAGSOT010000023">
    <property type="protein sequence ID" value="MBR7796231.1"/>
    <property type="molecule type" value="Genomic_DNA"/>
</dbReference>
<evidence type="ECO:0000313" key="2">
    <source>
        <dbReference type="EMBL" id="MBR7796231.1"/>
    </source>
</evidence>
<reference evidence="2" key="1">
    <citation type="submission" date="2021-04" db="EMBL/GenBank/DDBJ databases">
        <title>Isolation and polyphasic classification of algal microorganism.</title>
        <authorList>
            <person name="Wang S."/>
        </authorList>
    </citation>
    <scope>NUCLEOTIDE SEQUENCE</scope>
    <source>
        <strain evidence="2">720a</strain>
    </source>
</reference>
<keyword evidence="3" id="KW-1185">Reference proteome</keyword>
<evidence type="ECO:0000313" key="3">
    <source>
        <dbReference type="Proteomes" id="UP000675284"/>
    </source>
</evidence>
<accession>A0A941IBA6</accession>
<dbReference type="SUPFAM" id="SSF52833">
    <property type="entry name" value="Thioredoxin-like"/>
    <property type="match status" value="1"/>
</dbReference>
<dbReference type="Proteomes" id="UP000675284">
    <property type="component" value="Unassembled WGS sequence"/>
</dbReference>
<sequence length="97" mass="11376">MEESDVLVYISSDCKECENLLKHLKEWDISFRTKNVNENSNYMKELQEKGIYGTPATFIKEESEPILGFQKNKIKYRLGLENTGISHYSSLFEGYRK</sequence>
<dbReference type="InterPro" id="IPR036249">
    <property type="entry name" value="Thioredoxin-like_sf"/>
</dbReference>
<dbReference type="RefSeq" id="WP_026680345.1">
    <property type="nucleotide sequence ID" value="NZ_CP115959.1"/>
</dbReference>
<protein>
    <submittedName>
        <fullName evidence="2">Glutaredoxin family protein</fullName>
    </submittedName>
</protein>
<dbReference type="Gene3D" id="3.40.30.10">
    <property type="entry name" value="Glutaredoxin"/>
    <property type="match status" value="1"/>
</dbReference>
<name>A0A941IBA6_9BACI</name>
<dbReference type="PROSITE" id="PS51354">
    <property type="entry name" value="GLUTAREDOXIN_2"/>
    <property type="match status" value="1"/>
</dbReference>
<evidence type="ECO:0000259" key="1">
    <source>
        <dbReference type="Pfam" id="PF00462"/>
    </source>
</evidence>
<gene>
    <name evidence="2" type="ORF">KCX74_09260</name>
</gene>
<proteinExistence type="predicted"/>
<dbReference type="Pfam" id="PF00462">
    <property type="entry name" value="Glutaredoxin"/>
    <property type="match status" value="1"/>
</dbReference>
<feature type="domain" description="Glutaredoxin" evidence="1">
    <location>
        <begin position="6"/>
        <end position="62"/>
    </location>
</feature>